<evidence type="ECO:0000313" key="1">
    <source>
        <dbReference type="EMBL" id="NDY93590.1"/>
    </source>
</evidence>
<name>A0A7C9PKP2_9BURK</name>
<organism evidence="1 2">
    <name type="scientific">Ideonella livida</name>
    <dbReference type="NCBI Taxonomy" id="2707176"/>
    <lineage>
        <taxon>Bacteria</taxon>
        <taxon>Pseudomonadati</taxon>
        <taxon>Pseudomonadota</taxon>
        <taxon>Betaproteobacteria</taxon>
        <taxon>Burkholderiales</taxon>
        <taxon>Sphaerotilaceae</taxon>
        <taxon>Ideonella</taxon>
    </lineage>
</organism>
<accession>A0A7C9PKP2</accession>
<protein>
    <recommendedName>
        <fullName evidence="3">DUF2946 domain-containing protein</fullName>
    </recommendedName>
</protein>
<proteinExistence type="predicted"/>
<reference evidence="1 2" key="1">
    <citation type="submission" date="2020-02" db="EMBL/GenBank/DDBJ databases">
        <title>Ideonella bacterium strain TBM-1.</title>
        <authorList>
            <person name="Chen W.-M."/>
        </authorList>
    </citation>
    <scope>NUCLEOTIDE SEQUENCE [LARGE SCALE GENOMIC DNA]</scope>
    <source>
        <strain evidence="1 2">TBM-1</strain>
    </source>
</reference>
<dbReference type="AlphaFoldDB" id="A0A7C9PKP2"/>
<comment type="caution">
    <text evidence="1">The sequence shown here is derived from an EMBL/GenBank/DDBJ whole genome shotgun (WGS) entry which is preliminary data.</text>
</comment>
<sequence>MSTRPARSTHPARRPCRCVLLCLALAWLLTLAGPLLRPATAQSVLAGICTSRTAGLATGVESSRVSALLAAQGAIAVGTQPTPSPDSPPPFGHQRLDCALCLVQVLAAPPPAQPVLAWQNPHQASPAPFAFVQVPHSQRRPTMARAPPSLL</sequence>
<evidence type="ECO:0000313" key="2">
    <source>
        <dbReference type="Proteomes" id="UP000484255"/>
    </source>
</evidence>
<keyword evidence="2" id="KW-1185">Reference proteome</keyword>
<gene>
    <name evidence="1" type="ORF">G3A44_20575</name>
</gene>
<dbReference type="EMBL" id="JAAGOH010000040">
    <property type="protein sequence ID" value="NDY93590.1"/>
    <property type="molecule type" value="Genomic_DNA"/>
</dbReference>
<dbReference type="Proteomes" id="UP000484255">
    <property type="component" value="Unassembled WGS sequence"/>
</dbReference>
<dbReference type="RefSeq" id="WP_163459621.1">
    <property type="nucleotide sequence ID" value="NZ_JAAGOH010000040.1"/>
</dbReference>
<evidence type="ECO:0008006" key="3">
    <source>
        <dbReference type="Google" id="ProtNLM"/>
    </source>
</evidence>